<sequence>PIQLYQNDIVQKIDSRNQSAYAVVLRCWHDPEDIPPQASVVDPLLRPLKQGEVGVSYISHRAHNEICNESQLKLIDRCMQPGDYCKRSIDDMRSGVVLGMSVQGRLAHVISGELVEGWKTMDDLQEKRKAEIGDYVAYNDWIGQVFDDSVVEMSNGKLVRFPELGCRLAVGDAGSDILPPAAMSMQNGMQQAWRMMFGGSQPTSTGTKDTVIESKHTVYAIAWLALNQMLDPVEAEKKARPDRFWTVLDFHKLSIIRGKSDVEMRVGDRVKLKDPTGQPATAHGSENEDVGIVYLQSYEVVETVTMLDVLWQDGAKETIRSTELIPYVSPDEYDCWPGDHVLWKNEDGARYAVVRSVNPVARTAIVRVEGANADELVSVLELDHSGTSEPGQDPTTAFDGFGVRRGDFVFIHKEGTTNGCAKPRVPRIGELEPWVRETPFDEGLYSGWRKEMNEIGNKLAMDDRAGIIEPYVSRPAPGDTSLHWIGEVTELRLDGFIDVTHPDWTVKVYPVERLTRLYDGMEQLDDDIWDDSGSEGYEDEYEDTWAMGEDGEWQPMAGGDGEWEDVYEHEFVEEGDTENAHPDSSPTHSTPAKEGPLSGSPVESARPTSLQLPEDSEHWNHFEILSEAPVDHAFYSTVPNRPSKQFMARLQKEYRILASSLPESIIVRAYEDRADLLRSLIVGPENTPYQDAPFVIDWMLDSNFPNTPPIAHFLSWTNGNGRVNPNLYEEGKVCLSILGTWVGDQSESWSAARSSLLQAFVSIQGLVLVKEPWFCEPAFDKLRGTEEGTINSRLYNEKAYVLSRGFIRRALEIPLGGIQNEIEWLYYTNGVLAKILQDSRRLIDVSKKRPEVIGDDRDLAVPRLTEGGILTLERTLTKLQILLDKRKESHALL</sequence>
<dbReference type="Proteomes" id="UP000298030">
    <property type="component" value="Unassembled WGS sequence"/>
</dbReference>
<proteinExistence type="predicted"/>
<dbReference type="GO" id="GO:0061631">
    <property type="term" value="F:ubiquitin conjugating enzyme activity"/>
    <property type="evidence" value="ECO:0007669"/>
    <property type="project" value="TreeGrafter"/>
</dbReference>
<dbReference type="InterPro" id="IPR016135">
    <property type="entry name" value="UBQ-conjugating_enzyme/RWD"/>
</dbReference>
<dbReference type="PROSITE" id="PS50127">
    <property type="entry name" value="UBC_2"/>
    <property type="match status" value="1"/>
</dbReference>
<name>A0A4Y7TZI2_COPMI</name>
<keyword evidence="6" id="KW-1185">Reference proteome</keyword>
<dbReference type="InterPro" id="IPR000608">
    <property type="entry name" value="UBC"/>
</dbReference>
<organism evidence="5 6">
    <name type="scientific">Coprinellus micaceus</name>
    <name type="common">Glistening ink-cap mushroom</name>
    <name type="synonym">Coprinus micaceus</name>
    <dbReference type="NCBI Taxonomy" id="71717"/>
    <lineage>
        <taxon>Eukaryota</taxon>
        <taxon>Fungi</taxon>
        <taxon>Dikarya</taxon>
        <taxon>Basidiomycota</taxon>
        <taxon>Agaricomycotina</taxon>
        <taxon>Agaricomycetes</taxon>
        <taxon>Agaricomycetidae</taxon>
        <taxon>Agaricales</taxon>
        <taxon>Agaricineae</taxon>
        <taxon>Psathyrellaceae</taxon>
        <taxon>Coprinellus</taxon>
    </lineage>
</organism>
<evidence type="ECO:0000313" key="6">
    <source>
        <dbReference type="Proteomes" id="UP000298030"/>
    </source>
</evidence>
<dbReference type="SMART" id="SM00212">
    <property type="entry name" value="UBCc"/>
    <property type="match status" value="1"/>
</dbReference>
<dbReference type="SUPFAM" id="SSF54495">
    <property type="entry name" value="UBC-like"/>
    <property type="match status" value="1"/>
</dbReference>
<protein>
    <recommendedName>
        <fullName evidence="4">UBC core domain-containing protein</fullName>
    </recommendedName>
</protein>
<feature type="region of interest" description="Disordered" evidence="3">
    <location>
        <begin position="574"/>
        <end position="612"/>
    </location>
</feature>
<dbReference type="Gene3D" id="3.10.110.10">
    <property type="entry name" value="Ubiquitin Conjugating Enzyme"/>
    <property type="match status" value="1"/>
</dbReference>
<keyword evidence="1" id="KW-0808">Transferase</keyword>
<dbReference type="STRING" id="71717.A0A4Y7TZI2"/>
<dbReference type="CDD" id="cd23837">
    <property type="entry name" value="UBCc_UBE2O"/>
    <property type="match status" value="1"/>
</dbReference>
<accession>A0A4Y7TZI2</accession>
<evidence type="ECO:0000256" key="3">
    <source>
        <dbReference type="SAM" id="MobiDB-lite"/>
    </source>
</evidence>
<dbReference type="PANTHER" id="PTHR46116:SF15">
    <property type="entry name" value="(E3-INDEPENDENT) E2 UBIQUITIN-CONJUGATING ENZYME"/>
    <property type="match status" value="1"/>
</dbReference>
<evidence type="ECO:0000256" key="2">
    <source>
        <dbReference type="ARBA" id="ARBA00022786"/>
    </source>
</evidence>
<dbReference type="AlphaFoldDB" id="A0A4Y7TZI2"/>
<comment type="caution">
    <text evidence="5">The sequence shown here is derived from an EMBL/GenBank/DDBJ whole genome shotgun (WGS) entry which is preliminary data.</text>
</comment>
<dbReference type="EMBL" id="QPFP01000002">
    <property type="protein sequence ID" value="TEB38989.1"/>
    <property type="molecule type" value="Genomic_DNA"/>
</dbReference>
<dbReference type="Pfam" id="PF00179">
    <property type="entry name" value="UQ_con"/>
    <property type="match status" value="1"/>
</dbReference>
<reference evidence="5 6" key="1">
    <citation type="journal article" date="2019" name="Nat. Ecol. Evol.">
        <title>Megaphylogeny resolves global patterns of mushroom evolution.</title>
        <authorList>
            <person name="Varga T."/>
            <person name="Krizsan K."/>
            <person name="Foldi C."/>
            <person name="Dima B."/>
            <person name="Sanchez-Garcia M."/>
            <person name="Sanchez-Ramirez S."/>
            <person name="Szollosi G.J."/>
            <person name="Szarkandi J.G."/>
            <person name="Papp V."/>
            <person name="Albert L."/>
            <person name="Andreopoulos W."/>
            <person name="Angelini C."/>
            <person name="Antonin V."/>
            <person name="Barry K.W."/>
            <person name="Bougher N.L."/>
            <person name="Buchanan P."/>
            <person name="Buyck B."/>
            <person name="Bense V."/>
            <person name="Catcheside P."/>
            <person name="Chovatia M."/>
            <person name="Cooper J."/>
            <person name="Damon W."/>
            <person name="Desjardin D."/>
            <person name="Finy P."/>
            <person name="Geml J."/>
            <person name="Haridas S."/>
            <person name="Hughes K."/>
            <person name="Justo A."/>
            <person name="Karasinski D."/>
            <person name="Kautmanova I."/>
            <person name="Kiss B."/>
            <person name="Kocsube S."/>
            <person name="Kotiranta H."/>
            <person name="LaButti K.M."/>
            <person name="Lechner B.E."/>
            <person name="Liimatainen K."/>
            <person name="Lipzen A."/>
            <person name="Lukacs Z."/>
            <person name="Mihaltcheva S."/>
            <person name="Morgado L.N."/>
            <person name="Niskanen T."/>
            <person name="Noordeloos M.E."/>
            <person name="Ohm R.A."/>
            <person name="Ortiz-Santana B."/>
            <person name="Ovrebo C."/>
            <person name="Racz N."/>
            <person name="Riley R."/>
            <person name="Savchenko A."/>
            <person name="Shiryaev A."/>
            <person name="Soop K."/>
            <person name="Spirin V."/>
            <person name="Szebenyi C."/>
            <person name="Tomsovsky M."/>
            <person name="Tulloss R.E."/>
            <person name="Uehling J."/>
            <person name="Grigoriev I.V."/>
            <person name="Vagvolgyi C."/>
            <person name="Papp T."/>
            <person name="Martin F.M."/>
            <person name="Miettinen O."/>
            <person name="Hibbett D.S."/>
            <person name="Nagy L.G."/>
        </authorList>
    </citation>
    <scope>NUCLEOTIDE SEQUENCE [LARGE SCALE GENOMIC DNA]</scope>
    <source>
        <strain evidence="5 6">FP101781</strain>
    </source>
</reference>
<gene>
    <name evidence="5" type="ORF">FA13DRAFT_1849515</name>
</gene>
<evidence type="ECO:0000256" key="1">
    <source>
        <dbReference type="ARBA" id="ARBA00022679"/>
    </source>
</evidence>
<feature type="non-terminal residue" evidence="5">
    <location>
        <position position="1"/>
    </location>
</feature>
<dbReference type="PANTHER" id="PTHR46116">
    <property type="entry name" value="(E3-INDEPENDENT) E2 UBIQUITIN-CONJUGATING ENZYME"/>
    <property type="match status" value="1"/>
</dbReference>
<evidence type="ECO:0000313" key="5">
    <source>
        <dbReference type="EMBL" id="TEB38989.1"/>
    </source>
</evidence>
<dbReference type="OrthoDB" id="1926878at2759"/>
<keyword evidence="2" id="KW-0833">Ubl conjugation pathway</keyword>
<evidence type="ECO:0000259" key="4">
    <source>
        <dbReference type="PROSITE" id="PS50127"/>
    </source>
</evidence>
<feature type="domain" description="UBC core" evidence="4">
    <location>
        <begin position="645"/>
        <end position="812"/>
    </location>
</feature>